<keyword evidence="6" id="KW-1185">Reference proteome</keyword>
<dbReference type="Gene3D" id="3.20.20.80">
    <property type="entry name" value="Glycosidases"/>
    <property type="match status" value="1"/>
</dbReference>
<keyword evidence="2" id="KW-0326">Glycosidase</keyword>
<dbReference type="SUPFAM" id="SSF51011">
    <property type="entry name" value="Glycosyl hydrolase domain"/>
    <property type="match status" value="1"/>
</dbReference>
<gene>
    <name evidence="5" type="ORF">CR103_12625</name>
</gene>
<dbReference type="SUPFAM" id="SSF81296">
    <property type="entry name" value="E set domains"/>
    <property type="match status" value="1"/>
</dbReference>
<feature type="signal peptide" evidence="3">
    <location>
        <begin position="1"/>
        <end position="22"/>
    </location>
</feature>
<accession>A0A2G8T0F4</accession>
<dbReference type="Pfam" id="PF10438">
    <property type="entry name" value="Cyc-maltodext_C"/>
    <property type="match status" value="1"/>
</dbReference>
<dbReference type="Gene3D" id="2.60.40.10">
    <property type="entry name" value="Immunoglobulins"/>
    <property type="match status" value="1"/>
</dbReference>
<dbReference type="InterPro" id="IPR013783">
    <property type="entry name" value="Ig-like_fold"/>
</dbReference>
<reference evidence="5 6" key="1">
    <citation type="submission" date="2017-10" db="EMBL/GenBank/DDBJ databases">
        <title>Massilia psychrophilum sp. nov., a novel purple-pigmented bacterium isolated from Tianshan glacier, Xinjiang Municipality, China.</title>
        <authorList>
            <person name="Wang H."/>
        </authorList>
    </citation>
    <scope>NUCLEOTIDE SEQUENCE [LARGE SCALE GENOMIC DNA]</scope>
    <source>
        <strain evidence="5 6">JCM 30813</strain>
    </source>
</reference>
<evidence type="ECO:0000259" key="4">
    <source>
        <dbReference type="SMART" id="SM00642"/>
    </source>
</evidence>
<feature type="domain" description="Glycosyl hydrolase family 13 catalytic" evidence="4">
    <location>
        <begin position="144"/>
        <end position="539"/>
    </location>
</feature>
<keyword evidence="3" id="KW-0732">Signal</keyword>
<comment type="caution">
    <text evidence="5">The sequence shown here is derived from an EMBL/GenBank/DDBJ whole genome shotgun (WGS) entry which is preliminary data.</text>
</comment>
<dbReference type="InterPro" id="IPR006047">
    <property type="entry name" value="GH13_cat_dom"/>
</dbReference>
<proteinExistence type="predicted"/>
<evidence type="ECO:0000256" key="3">
    <source>
        <dbReference type="SAM" id="SignalP"/>
    </source>
</evidence>
<dbReference type="CDD" id="cd11340">
    <property type="entry name" value="AmyAc_bac_CMD_like_3"/>
    <property type="match status" value="1"/>
</dbReference>
<keyword evidence="5" id="KW-0456">Lyase</keyword>
<organism evidence="5 6">
    <name type="scientific">Massilia psychrophila</name>
    <dbReference type="NCBI Taxonomy" id="1603353"/>
    <lineage>
        <taxon>Bacteria</taxon>
        <taxon>Pseudomonadati</taxon>
        <taxon>Pseudomonadota</taxon>
        <taxon>Betaproteobacteria</taxon>
        <taxon>Burkholderiales</taxon>
        <taxon>Oxalobacteraceae</taxon>
        <taxon>Telluria group</taxon>
        <taxon>Massilia</taxon>
    </lineage>
</organism>
<dbReference type="InterPro" id="IPR017853">
    <property type="entry name" value="GH"/>
</dbReference>
<dbReference type="Pfam" id="PF00128">
    <property type="entry name" value="Alpha-amylase"/>
    <property type="match status" value="1"/>
</dbReference>
<dbReference type="InterPro" id="IPR014756">
    <property type="entry name" value="Ig_E-set"/>
</dbReference>
<name>A0A2G8T0F4_9BURK</name>
<dbReference type="SUPFAM" id="SSF51445">
    <property type="entry name" value="(Trans)glycosidases"/>
    <property type="match status" value="1"/>
</dbReference>
<evidence type="ECO:0000313" key="6">
    <source>
        <dbReference type="Proteomes" id="UP000228593"/>
    </source>
</evidence>
<dbReference type="PANTHER" id="PTHR10357:SF210">
    <property type="entry name" value="MALTODEXTRIN GLUCOSIDASE"/>
    <property type="match status" value="1"/>
</dbReference>
<evidence type="ECO:0000256" key="2">
    <source>
        <dbReference type="ARBA" id="ARBA00023295"/>
    </source>
</evidence>
<keyword evidence="1" id="KW-0378">Hydrolase</keyword>
<dbReference type="RefSeq" id="WP_099916345.1">
    <property type="nucleotide sequence ID" value="NZ_BMHS01000012.1"/>
</dbReference>
<dbReference type="Proteomes" id="UP000228593">
    <property type="component" value="Unassembled WGS sequence"/>
</dbReference>
<dbReference type="SMART" id="SM00642">
    <property type="entry name" value="Aamy"/>
    <property type="match status" value="1"/>
</dbReference>
<dbReference type="EMBL" id="PDOB01000018">
    <property type="protein sequence ID" value="PIL39452.1"/>
    <property type="molecule type" value="Genomic_DNA"/>
</dbReference>
<evidence type="ECO:0000313" key="5">
    <source>
        <dbReference type="EMBL" id="PIL39452.1"/>
    </source>
</evidence>
<dbReference type="InterPro" id="IPR015171">
    <property type="entry name" value="Cyc-maltodext_N"/>
</dbReference>
<feature type="chain" id="PRO_5013943398" evidence="3">
    <location>
        <begin position="23"/>
        <end position="630"/>
    </location>
</feature>
<protein>
    <submittedName>
        <fullName evidence="5">Alpha-amlyase</fullName>
    </submittedName>
</protein>
<sequence>MKKIFAAVLAAIAVLPVATVHARDYRIDHLEPPSWWTGMKHQKLQLMVHGERIADLDPAIDYPGVRIDSVTRVANRNYLFVDLAIDDRAAPGRFDIVLRKAGAAASADADADANSGVRHPYELMAREKASAQRAGFNSSDVIYQVMPDRFANGAPANDSIAPMREKADRQLGGGRHGGDIAGMIDRLDYIAAMGFTQLWPTPLVENDMPSYSYHGYAATDHYKIDARYGSNDEFRRLSTQARKRGIGIIQDVVLSHIGLAHWWMKDMPTPDWTNYNGKFVGTEHHRVSVQDPYGAEADRQNFTRGWFGPHMPDLNQTNPLVANYLIQNNIWWIEYASLSGLRIDTYGYSDGAFLTEYTRRIMDEYPKLNMVGEEWHKSPAVVSHWQRGKQNADGFVNSLPSLMDFPMMYAMRTALTDQEAGFNEVYETLSLDYLYPDPGKLVLFEGNHDIARLFSVVGEDLALYKMVLAYTMTMPRIPQFYYGTEVLMTSTAKGRDDASYRRDFPGGWAGDKVDGFTGAGLTPRQREAQAFVKKLVNWRKTQAVIHHGKTMQFGPEQDTYVYFRYSDSKRDTKRIMVAFNKNPKPVSLGTKRFQEMLNGATSGVDVLTGKTFELSTTLTLPARSAVILEF</sequence>
<dbReference type="GO" id="GO:0016829">
    <property type="term" value="F:lyase activity"/>
    <property type="evidence" value="ECO:0007669"/>
    <property type="project" value="UniProtKB-KW"/>
</dbReference>
<dbReference type="InterPro" id="IPR013780">
    <property type="entry name" value="Glyco_hydro_b"/>
</dbReference>
<dbReference type="PANTHER" id="PTHR10357">
    <property type="entry name" value="ALPHA-AMYLASE FAMILY MEMBER"/>
    <property type="match status" value="1"/>
</dbReference>
<dbReference type="Pfam" id="PF09087">
    <property type="entry name" value="Cyc-maltodext_N"/>
    <property type="match status" value="1"/>
</dbReference>
<dbReference type="InterPro" id="IPR019492">
    <property type="entry name" value="Cyclo-malto-dextrinase_C"/>
</dbReference>
<dbReference type="OrthoDB" id="9761577at2"/>
<dbReference type="AlphaFoldDB" id="A0A2G8T0F4"/>
<evidence type="ECO:0000256" key="1">
    <source>
        <dbReference type="ARBA" id="ARBA00022801"/>
    </source>
</evidence>
<dbReference type="GO" id="GO:0016798">
    <property type="term" value="F:hydrolase activity, acting on glycosyl bonds"/>
    <property type="evidence" value="ECO:0007669"/>
    <property type="project" value="UniProtKB-KW"/>
</dbReference>
<dbReference type="Gene3D" id="2.60.40.1180">
    <property type="entry name" value="Golgi alpha-mannosidase II"/>
    <property type="match status" value="1"/>
</dbReference>
<dbReference type="GO" id="GO:0005975">
    <property type="term" value="P:carbohydrate metabolic process"/>
    <property type="evidence" value="ECO:0007669"/>
    <property type="project" value="InterPro"/>
</dbReference>